<gene>
    <name evidence="1" type="ORF">PGIGA_G00129890</name>
</gene>
<evidence type="ECO:0000313" key="2">
    <source>
        <dbReference type="Proteomes" id="UP000829447"/>
    </source>
</evidence>
<sequence length="149" mass="15985">MFGRKNKRPAAPKGQGAAAAKQMGLLLDFNPEDMMEVKENVDDPDLEAEFAAIVGKKPTAAAAKAKKNAKAPLPMEDIEKMTEACMKDLDDDDDDDDLEDDEDLLAELQEVVGEEEADSGTETATSPGTEETGPVEPEPQVPQVPTHCS</sequence>
<protein>
    <submittedName>
        <fullName evidence="1">Uncharacterized protein</fullName>
    </submittedName>
</protein>
<dbReference type="Proteomes" id="UP000829447">
    <property type="component" value="Linkage Group LG21"/>
</dbReference>
<keyword evidence="2" id="KW-1185">Reference proteome</keyword>
<dbReference type="EMBL" id="CM040474">
    <property type="protein sequence ID" value="MCI4391049.1"/>
    <property type="molecule type" value="Genomic_DNA"/>
</dbReference>
<proteinExistence type="predicted"/>
<accession>A0ACC5XIJ8</accession>
<comment type="caution">
    <text evidence="1">The sequence shown here is derived from an EMBL/GenBank/DDBJ whole genome shotgun (WGS) entry which is preliminary data.</text>
</comment>
<reference evidence="1 2" key="1">
    <citation type="journal article" date="2022" name="bioRxiv">
        <title>An ancient truncated duplication of the anti-Mullerian hormone receptor type 2 gene is a potential conserved master sex determinant in the Pangasiidae catfish family.</title>
        <authorList>
            <person name="Wen M."/>
            <person name="Pan Q."/>
            <person name="Jouanno E."/>
            <person name="Montfort J."/>
            <person name="Zahm M."/>
            <person name="Cabau C."/>
            <person name="Klopp C."/>
            <person name="Iampietro C."/>
            <person name="Roques C."/>
            <person name="Bouchez O."/>
            <person name="Castinel A."/>
            <person name="Donnadieu C."/>
            <person name="Parrinello H."/>
            <person name="Poncet C."/>
            <person name="Belmonte E."/>
            <person name="Gautier V."/>
            <person name="Avarre J.-C."/>
            <person name="Dugue R."/>
            <person name="Gustiano R."/>
            <person name="Ha T.T.T."/>
            <person name="Campet M."/>
            <person name="Sriphairoj K."/>
            <person name="Ribolli J."/>
            <person name="de Almeida F.L."/>
            <person name="Desvignes T."/>
            <person name="Postlethwait J.H."/>
            <person name="Bucao C.F."/>
            <person name="Robinson-Rechavi M."/>
            <person name="Bobe J."/>
            <person name="Herpin A."/>
            <person name="Guiguen Y."/>
        </authorList>
    </citation>
    <scope>NUCLEOTIDE SEQUENCE [LARGE SCALE GENOMIC DNA]</scope>
    <source>
        <strain evidence="1">YG-Dec2019</strain>
    </source>
</reference>
<evidence type="ECO:0000313" key="1">
    <source>
        <dbReference type="EMBL" id="MCI4391049.1"/>
    </source>
</evidence>
<name>A0ACC5XIJ8_PANGG</name>
<organism evidence="1 2">
    <name type="scientific">Pangasianodon gigas</name>
    <name type="common">Mekong giant catfish</name>
    <name type="synonym">Pangasius gigas</name>
    <dbReference type="NCBI Taxonomy" id="30993"/>
    <lineage>
        <taxon>Eukaryota</taxon>
        <taxon>Metazoa</taxon>
        <taxon>Chordata</taxon>
        <taxon>Craniata</taxon>
        <taxon>Vertebrata</taxon>
        <taxon>Euteleostomi</taxon>
        <taxon>Actinopterygii</taxon>
        <taxon>Neopterygii</taxon>
        <taxon>Teleostei</taxon>
        <taxon>Ostariophysi</taxon>
        <taxon>Siluriformes</taxon>
        <taxon>Pangasiidae</taxon>
        <taxon>Pangasianodon</taxon>
    </lineage>
</organism>